<dbReference type="RefSeq" id="WP_024751951.1">
    <property type="nucleotide sequence ID" value="NZ_CDNC01000046.1"/>
</dbReference>
<dbReference type="InterPro" id="IPR036962">
    <property type="entry name" value="Glyco_hydro_3_N_sf"/>
</dbReference>
<dbReference type="PROSITE" id="PS00775">
    <property type="entry name" value="GLYCOSYL_HYDROL_F3"/>
    <property type="match status" value="1"/>
</dbReference>
<evidence type="ECO:0000256" key="6">
    <source>
        <dbReference type="SAM" id="SignalP"/>
    </source>
</evidence>
<accession>A0A0B7GW63</accession>
<dbReference type="InterPro" id="IPR050226">
    <property type="entry name" value="NagZ_Beta-hexosaminidase"/>
</dbReference>
<dbReference type="Pfam" id="PF00933">
    <property type="entry name" value="Glyco_hydro_3"/>
    <property type="match status" value="1"/>
</dbReference>
<comment type="similarity">
    <text evidence="2">Belongs to the glycosyl hydrolase 3 family.</text>
</comment>
<dbReference type="PANTHER" id="PTHR30480:SF13">
    <property type="entry name" value="BETA-HEXOSAMINIDASE"/>
    <property type="match status" value="1"/>
</dbReference>
<keyword evidence="10" id="KW-1185">Reference proteome</keyword>
<dbReference type="InterPro" id="IPR001764">
    <property type="entry name" value="Glyco_hydro_3_N"/>
</dbReference>
<dbReference type="GO" id="GO:0004563">
    <property type="term" value="F:beta-N-acetylhexosaminidase activity"/>
    <property type="evidence" value="ECO:0007669"/>
    <property type="project" value="UniProtKB-EC"/>
</dbReference>
<comment type="catalytic activity">
    <reaction evidence="1">
        <text>Hydrolysis of terminal non-reducing N-acetyl-D-hexosamine residues in N-acetyl-beta-D-hexosaminides.</text>
        <dbReference type="EC" id="3.2.1.52"/>
    </reaction>
</comment>
<dbReference type="Proteomes" id="UP000323594">
    <property type="component" value="Chromosome"/>
</dbReference>
<dbReference type="EMBL" id="CDNC01000046">
    <property type="protein sequence ID" value="CEM62909.1"/>
    <property type="molecule type" value="Genomic_DNA"/>
</dbReference>
<keyword evidence="6" id="KW-0732">Signal</keyword>
<keyword evidence="4 8" id="KW-0378">Hydrolase</keyword>
<dbReference type="EC" id="3.2.1.52" evidence="3"/>
<evidence type="ECO:0000313" key="9">
    <source>
        <dbReference type="EMBL" id="QEJ98428.1"/>
    </source>
</evidence>
<gene>
    <name evidence="9" type="ORF">FUT82_10755</name>
    <name evidence="8" type="ORF">TPHV1_500017</name>
</gene>
<dbReference type="PANTHER" id="PTHR30480">
    <property type="entry name" value="BETA-HEXOSAMINIDASE-RELATED"/>
    <property type="match status" value="1"/>
</dbReference>
<dbReference type="InterPro" id="IPR019800">
    <property type="entry name" value="Glyco_hydro_3_AS"/>
</dbReference>
<evidence type="ECO:0000256" key="5">
    <source>
        <dbReference type="ARBA" id="ARBA00023295"/>
    </source>
</evidence>
<reference evidence="9 11" key="3">
    <citation type="submission" date="2019-08" db="EMBL/GenBank/DDBJ databases">
        <authorList>
            <person name="Kuhnert P."/>
        </authorList>
    </citation>
    <scope>NUCLEOTIDE SEQUENCE [LARGE SCALE GENOMIC DNA]</scope>
    <source>
        <strain evidence="9 11">B36.5</strain>
    </source>
</reference>
<dbReference type="GO" id="GO:0005975">
    <property type="term" value="P:carbohydrate metabolic process"/>
    <property type="evidence" value="ECO:0007669"/>
    <property type="project" value="InterPro"/>
</dbReference>
<dbReference type="GeneID" id="57753691"/>
<name>A0A0B7GW63_TREPH</name>
<evidence type="ECO:0000313" key="10">
    <source>
        <dbReference type="Proteomes" id="UP000042527"/>
    </source>
</evidence>
<dbReference type="Proteomes" id="UP000042527">
    <property type="component" value="Unassembled WGS sequence"/>
</dbReference>
<keyword evidence="5" id="KW-0326">Glycosidase</keyword>
<evidence type="ECO:0000259" key="7">
    <source>
        <dbReference type="Pfam" id="PF00933"/>
    </source>
</evidence>
<evidence type="ECO:0000256" key="4">
    <source>
        <dbReference type="ARBA" id="ARBA00022801"/>
    </source>
</evidence>
<dbReference type="AlphaFoldDB" id="A0A0B7GW63"/>
<evidence type="ECO:0000313" key="8">
    <source>
        <dbReference type="EMBL" id="CEM62909.1"/>
    </source>
</evidence>
<reference evidence="10" key="1">
    <citation type="submission" date="2015-01" db="EMBL/GenBank/DDBJ databases">
        <authorList>
            <person name="Manzoor Shahid"/>
            <person name="Zubair Saima"/>
        </authorList>
    </citation>
    <scope>NUCLEOTIDE SEQUENCE [LARGE SCALE GENOMIC DNA]</scope>
    <source>
        <strain evidence="10">V1</strain>
    </source>
</reference>
<evidence type="ECO:0000256" key="1">
    <source>
        <dbReference type="ARBA" id="ARBA00001231"/>
    </source>
</evidence>
<dbReference type="InterPro" id="IPR017853">
    <property type="entry name" value="GH"/>
</dbReference>
<reference evidence="8" key="2">
    <citation type="submission" date="2015-01" db="EMBL/GenBank/DDBJ databases">
        <authorList>
            <person name="Xiang T."/>
            <person name="Song Y."/>
            <person name="Huang L."/>
            <person name="Wang B."/>
            <person name="Wu P."/>
        </authorList>
    </citation>
    <scope>NUCLEOTIDE SEQUENCE [LARGE SCALE GENOMIC DNA]</scope>
    <source>
        <strain evidence="8">V1</strain>
    </source>
</reference>
<dbReference type="SUPFAM" id="SSF51445">
    <property type="entry name" value="(Trans)glycosidases"/>
    <property type="match status" value="1"/>
</dbReference>
<feature type="signal peptide" evidence="6">
    <location>
        <begin position="1"/>
        <end position="21"/>
    </location>
</feature>
<evidence type="ECO:0000313" key="11">
    <source>
        <dbReference type="Proteomes" id="UP000323594"/>
    </source>
</evidence>
<proteinExistence type="inferred from homology"/>
<feature type="domain" description="Glycoside hydrolase family 3 N-terminal" evidence="7">
    <location>
        <begin position="35"/>
        <end position="358"/>
    </location>
</feature>
<dbReference type="Gene3D" id="3.20.20.300">
    <property type="entry name" value="Glycoside hydrolase, family 3, N-terminal domain"/>
    <property type="match status" value="1"/>
</dbReference>
<protein>
    <recommendedName>
        <fullName evidence="3">beta-N-acetylhexosaminidase</fullName>
        <ecNumber evidence="3">3.2.1.52</ecNumber>
    </recommendedName>
</protein>
<evidence type="ECO:0000256" key="3">
    <source>
        <dbReference type="ARBA" id="ARBA00012663"/>
    </source>
</evidence>
<organism evidence="8 10">
    <name type="scientific">Treponema phagedenis</name>
    <dbReference type="NCBI Taxonomy" id="162"/>
    <lineage>
        <taxon>Bacteria</taxon>
        <taxon>Pseudomonadati</taxon>
        <taxon>Spirochaetota</taxon>
        <taxon>Spirochaetia</taxon>
        <taxon>Spirochaetales</taxon>
        <taxon>Treponemataceae</taxon>
        <taxon>Treponema</taxon>
    </lineage>
</organism>
<evidence type="ECO:0000256" key="2">
    <source>
        <dbReference type="ARBA" id="ARBA00005336"/>
    </source>
</evidence>
<sequence>MRKYGGLWAFFLFFAVGSAAAQDGLVGFVSSLPAEQKAAQVLMVSIDGKNTFDSSSKKFFNRLVPGAVLLFGFNIADTPQGVQSFLRDCTKGFAENAEKHRVEFIPPLYATDNEGGAVYRLKKIQSALPSAQSAAEAFSSAEAKTLYEATAAQTAIIGIHLNLAPVAECSAAETLQTLGARTFSESPEKNAAYAASFVAGMQKEGVLATLKHFPATGNSDPHKEKSTLSVSRSELNTRVEPFKKIIESATPAAVLVSHTNVLCIEDVPFCFSKKGIELLRKDLRFSGLIITDDLAMRALKEGGHTTADNALRALKAGCDMLMCSEKGIHAIVQKIAEEAKRDSEFAARLDEAVLHVLQAKQKAGLICDTGKALPQPAPDWQRYQKAKERATEVLKKLP</sequence>
<dbReference type="GO" id="GO:0009254">
    <property type="term" value="P:peptidoglycan turnover"/>
    <property type="evidence" value="ECO:0007669"/>
    <property type="project" value="TreeGrafter"/>
</dbReference>
<dbReference type="EMBL" id="CP042817">
    <property type="protein sequence ID" value="QEJ98428.1"/>
    <property type="molecule type" value="Genomic_DNA"/>
</dbReference>
<feature type="chain" id="PRO_5041521785" description="beta-N-acetylhexosaminidase" evidence="6">
    <location>
        <begin position="22"/>
        <end position="398"/>
    </location>
</feature>
<dbReference type="OrthoDB" id="9805821at2"/>